<accession>A0A671UAK1</accession>
<reference evidence="1" key="1">
    <citation type="submission" date="2025-08" db="UniProtKB">
        <authorList>
            <consortium name="Ensembl"/>
        </authorList>
    </citation>
    <scope>IDENTIFICATION</scope>
</reference>
<gene>
    <name evidence="1" type="primary">LOC115577775</name>
</gene>
<evidence type="ECO:0000313" key="2">
    <source>
        <dbReference type="Proteomes" id="UP000472265"/>
    </source>
</evidence>
<dbReference type="RefSeq" id="XP_030266529.1">
    <property type="nucleotide sequence ID" value="XM_030410669.1"/>
</dbReference>
<dbReference type="PANTHER" id="PTHR31025">
    <property type="entry name" value="SI:CH211-196P9.1-RELATED"/>
    <property type="match status" value="1"/>
</dbReference>
<dbReference type="GeneID" id="115577775"/>
<sequence>MLLQAAEDLRQTIKPKPDLKRSKASLNKMQSRLSSRKSLRLKEAQNLSLRGGRTYEHDTECSEAEADVAGTTMAIYTVEAEGDDHDGPGGLFADVGVVLEGVEVLHNLQSINRACIMLYGLIYALYLSYPKSLKNTFEAYQKILMDLESSKLSPKVQALKLKLLR</sequence>
<evidence type="ECO:0000313" key="1">
    <source>
        <dbReference type="Ensembl" id="ENSSAUP00010010995.1"/>
    </source>
</evidence>
<dbReference type="Ensembl" id="ENSSAUT00010011696.1">
    <property type="protein sequence ID" value="ENSSAUP00010010995.1"/>
    <property type="gene ID" value="ENSSAUG00010005310.1"/>
</dbReference>
<name>A0A671UAK1_SPAAU</name>
<organism evidence="1 2">
    <name type="scientific">Sparus aurata</name>
    <name type="common">Gilthead sea bream</name>
    <dbReference type="NCBI Taxonomy" id="8175"/>
    <lineage>
        <taxon>Eukaryota</taxon>
        <taxon>Metazoa</taxon>
        <taxon>Chordata</taxon>
        <taxon>Craniata</taxon>
        <taxon>Vertebrata</taxon>
        <taxon>Euteleostomi</taxon>
        <taxon>Actinopterygii</taxon>
        <taxon>Neopterygii</taxon>
        <taxon>Teleostei</taxon>
        <taxon>Neoteleostei</taxon>
        <taxon>Acanthomorphata</taxon>
        <taxon>Eupercaria</taxon>
        <taxon>Spariformes</taxon>
        <taxon>Sparidae</taxon>
        <taxon>Sparus</taxon>
    </lineage>
</organism>
<protein>
    <submittedName>
        <fullName evidence="1">Uncharacterized LOC115577775</fullName>
    </submittedName>
</protein>
<dbReference type="PANTHER" id="PTHR31025:SF27">
    <property type="entry name" value="SI:CH211-193K19.2-RELATED"/>
    <property type="match status" value="1"/>
</dbReference>
<dbReference type="OMA" id="INRACIM"/>
<dbReference type="Proteomes" id="UP000472265">
    <property type="component" value="Unassembled WGS sequence"/>
</dbReference>
<dbReference type="GeneTree" id="ENSGT00950000182912"/>
<proteinExistence type="predicted"/>
<keyword evidence="2" id="KW-1185">Reference proteome</keyword>
<dbReference type="InParanoid" id="A0A671UAK1"/>
<dbReference type="AlphaFoldDB" id="A0A671UAK1"/>
<reference evidence="1" key="2">
    <citation type="submission" date="2025-09" db="UniProtKB">
        <authorList>
            <consortium name="Ensembl"/>
        </authorList>
    </citation>
    <scope>IDENTIFICATION</scope>
</reference>